<dbReference type="PANTHER" id="PTHR34501:SF9">
    <property type="entry name" value="MAJOR OUTER MEMBRANE PROTEIN P.IA"/>
    <property type="match status" value="1"/>
</dbReference>
<dbReference type="GO" id="GO:0009279">
    <property type="term" value="C:cell outer membrane"/>
    <property type="evidence" value="ECO:0007669"/>
    <property type="project" value="UniProtKB-SubCell"/>
</dbReference>
<dbReference type="InterPro" id="IPR050298">
    <property type="entry name" value="Gram-neg_bact_OMP"/>
</dbReference>
<dbReference type="GO" id="GO:0046930">
    <property type="term" value="C:pore complex"/>
    <property type="evidence" value="ECO:0007669"/>
    <property type="project" value="UniProtKB-KW"/>
</dbReference>
<feature type="chain" id="PRO_5022733054" evidence="11">
    <location>
        <begin position="29"/>
        <end position="325"/>
    </location>
</feature>
<keyword evidence="10" id="KW-0998">Cell outer membrane</keyword>
<evidence type="ECO:0000256" key="9">
    <source>
        <dbReference type="ARBA" id="ARBA00023136"/>
    </source>
</evidence>
<sequence length="325" mass="35080">MTMKQPIHPLALCVAIAAAALYASTAQAQSSVTLYGLIDASVRYEHSNKGNVTSVVDGADAGWGGSRWGFLGSEDLGGGLKAIMNLEGGLNIDTGTLRGGKVFGRTAMVGLASSYGEITLGRQYNALYYTGSWHSDPTYVSSWSPTVVHQLDFAWDNAIAYTGRFGDYIARATFAPGEQHGSKGNRQAASLLYNGHPFGVAAGYGSVKDKNWSTANLGAYYEIGKLTLQATYYRTTNEPYSGARRITTQGLGGFYQFTPEIELTAAFWHTRSALDSGVLRERKGLVAARYSLSKRTRLYAEADHARSNGEIRRKAGVQLGVQHSF</sequence>
<accession>A0A5A7MJI0</accession>
<dbReference type="SUPFAM" id="SSF56935">
    <property type="entry name" value="Porins"/>
    <property type="match status" value="1"/>
</dbReference>
<evidence type="ECO:0000256" key="1">
    <source>
        <dbReference type="ARBA" id="ARBA00004571"/>
    </source>
</evidence>
<keyword evidence="5" id="KW-0812">Transmembrane</keyword>
<organism evidence="13 14">
    <name type="scientific">Comamonas testosteroni</name>
    <name type="common">Pseudomonas testosteroni</name>
    <dbReference type="NCBI Taxonomy" id="285"/>
    <lineage>
        <taxon>Bacteria</taxon>
        <taxon>Pseudomonadati</taxon>
        <taxon>Pseudomonadota</taxon>
        <taxon>Betaproteobacteria</taxon>
        <taxon>Burkholderiales</taxon>
        <taxon>Comamonadaceae</taxon>
        <taxon>Comamonas</taxon>
    </lineage>
</organism>
<name>A0A5A7MJI0_COMTE</name>
<evidence type="ECO:0000256" key="2">
    <source>
        <dbReference type="ARBA" id="ARBA00011233"/>
    </source>
</evidence>
<comment type="subunit">
    <text evidence="2">Homotrimer.</text>
</comment>
<evidence type="ECO:0000256" key="7">
    <source>
        <dbReference type="ARBA" id="ARBA00023065"/>
    </source>
</evidence>
<dbReference type="Pfam" id="PF13609">
    <property type="entry name" value="Porin_4"/>
    <property type="match status" value="1"/>
</dbReference>
<evidence type="ECO:0000256" key="10">
    <source>
        <dbReference type="ARBA" id="ARBA00023237"/>
    </source>
</evidence>
<evidence type="ECO:0000259" key="12">
    <source>
        <dbReference type="Pfam" id="PF13609"/>
    </source>
</evidence>
<dbReference type="Gene3D" id="2.40.160.10">
    <property type="entry name" value="Porin"/>
    <property type="match status" value="1"/>
</dbReference>
<evidence type="ECO:0000313" key="13">
    <source>
        <dbReference type="EMBL" id="GEQ77650.1"/>
    </source>
</evidence>
<feature type="domain" description="Porin" evidence="12">
    <location>
        <begin position="15"/>
        <end position="309"/>
    </location>
</feature>
<keyword evidence="6 11" id="KW-0732">Signal</keyword>
<evidence type="ECO:0000256" key="11">
    <source>
        <dbReference type="SAM" id="SignalP"/>
    </source>
</evidence>
<comment type="subcellular location">
    <subcellularLocation>
        <location evidence="1">Cell outer membrane</location>
        <topology evidence="1">Multi-pass membrane protein</topology>
    </subcellularLocation>
</comment>
<keyword evidence="3" id="KW-0813">Transport</keyword>
<dbReference type="EMBL" id="BKBW01000015">
    <property type="protein sequence ID" value="GEQ77650.1"/>
    <property type="molecule type" value="Genomic_DNA"/>
</dbReference>
<evidence type="ECO:0000256" key="3">
    <source>
        <dbReference type="ARBA" id="ARBA00022448"/>
    </source>
</evidence>
<evidence type="ECO:0000256" key="6">
    <source>
        <dbReference type="ARBA" id="ARBA00022729"/>
    </source>
</evidence>
<dbReference type="InterPro" id="IPR023614">
    <property type="entry name" value="Porin_dom_sf"/>
</dbReference>
<reference evidence="13 14" key="1">
    <citation type="journal article" date="2019" name="Microbiol. Resour. Announc.">
        <title>Draft Genome Sequence of Comamonas testosteroni TA441, a Bacterium That Has a Cryptic Phenol Degradation Gene Cluster.</title>
        <authorList>
            <person name="Arai H."/>
            <person name="Ishii M."/>
        </authorList>
    </citation>
    <scope>NUCLEOTIDE SEQUENCE [LARGE SCALE GENOMIC DNA]</scope>
    <source>
        <strain evidence="13 14">TA441</strain>
    </source>
</reference>
<keyword evidence="7" id="KW-0406">Ion transport</keyword>
<dbReference type="InterPro" id="IPR033900">
    <property type="entry name" value="Gram_neg_porin_domain"/>
</dbReference>
<keyword evidence="9" id="KW-0472">Membrane</keyword>
<evidence type="ECO:0000256" key="8">
    <source>
        <dbReference type="ARBA" id="ARBA00023114"/>
    </source>
</evidence>
<dbReference type="AlphaFoldDB" id="A0A5A7MJI0"/>
<comment type="caution">
    <text evidence="13">The sequence shown here is derived from an EMBL/GenBank/DDBJ whole genome shotgun (WGS) entry which is preliminary data.</text>
</comment>
<gene>
    <name evidence="13" type="ORF">CTTA_4655</name>
</gene>
<keyword evidence="4" id="KW-1134">Transmembrane beta strand</keyword>
<evidence type="ECO:0000313" key="14">
    <source>
        <dbReference type="Proteomes" id="UP000323105"/>
    </source>
</evidence>
<dbReference type="CDD" id="cd00342">
    <property type="entry name" value="gram_neg_porins"/>
    <property type="match status" value="1"/>
</dbReference>
<dbReference type="GO" id="GO:0015288">
    <property type="term" value="F:porin activity"/>
    <property type="evidence" value="ECO:0007669"/>
    <property type="project" value="UniProtKB-KW"/>
</dbReference>
<proteinExistence type="predicted"/>
<evidence type="ECO:0000256" key="5">
    <source>
        <dbReference type="ARBA" id="ARBA00022692"/>
    </source>
</evidence>
<dbReference type="Proteomes" id="UP000323105">
    <property type="component" value="Unassembled WGS sequence"/>
</dbReference>
<dbReference type="PANTHER" id="PTHR34501">
    <property type="entry name" value="PROTEIN YDDL-RELATED"/>
    <property type="match status" value="1"/>
</dbReference>
<evidence type="ECO:0000256" key="4">
    <source>
        <dbReference type="ARBA" id="ARBA00022452"/>
    </source>
</evidence>
<dbReference type="GO" id="GO:0006811">
    <property type="term" value="P:monoatomic ion transport"/>
    <property type="evidence" value="ECO:0007669"/>
    <property type="project" value="UniProtKB-KW"/>
</dbReference>
<protein>
    <submittedName>
        <fullName evidence="13">Porin</fullName>
    </submittedName>
</protein>
<feature type="signal peptide" evidence="11">
    <location>
        <begin position="1"/>
        <end position="28"/>
    </location>
</feature>
<keyword evidence="8" id="KW-0626">Porin</keyword>